<dbReference type="PANTHER" id="PTHR34477">
    <property type="entry name" value="UPF0213 PROTEIN YHBQ"/>
    <property type="match status" value="1"/>
</dbReference>
<feature type="domain" description="GIY-YIG" evidence="1">
    <location>
        <begin position="1"/>
        <end position="77"/>
    </location>
</feature>
<proteinExistence type="predicted"/>
<dbReference type="Gene3D" id="3.40.1440.10">
    <property type="entry name" value="GIY-YIG endonuclease"/>
    <property type="match status" value="1"/>
</dbReference>
<dbReference type="InterPro" id="IPR000305">
    <property type="entry name" value="GIY-YIG_endonuc"/>
</dbReference>
<dbReference type="InterPro" id="IPR050190">
    <property type="entry name" value="UPF0213_domain"/>
</dbReference>
<sequence>MYYVYMLRCGDGSLYTGITTDPARRLAEHQGQGGRGAKYTAARRAVRMEAIWTAADRSAASRLERHIKLLAKREKEALIAGQLPERPEFEGYQKQLIASLL</sequence>
<dbReference type="AlphaFoldDB" id="A0A644YIY8"/>
<dbReference type="SUPFAM" id="SSF82771">
    <property type="entry name" value="GIY-YIG endonuclease"/>
    <property type="match status" value="1"/>
</dbReference>
<name>A0A644YIY8_9ZZZZ</name>
<dbReference type="InterPro" id="IPR035901">
    <property type="entry name" value="GIY-YIG_endonuc_sf"/>
</dbReference>
<dbReference type="PANTHER" id="PTHR34477:SF1">
    <property type="entry name" value="UPF0213 PROTEIN YHBQ"/>
    <property type="match status" value="1"/>
</dbReference>
<accession>A0A644YIY8</accession>
<dbReference type="PROSITE" id="PS50164">
    <property type="entry name" value="GIY_YIG"/>
    <property type="match status" value="1"/>
</dbReference>
<dbReference type="EMBL" id="VSSQ01005217">
    <property type="protein sequence ID" value="MPM28299.1"/>
    <property type="molecule type" value="Genomic_DNA"/>
</dbReference>
<organism evidence="2">
    <name type="scientific">bioreactor metagenome</name>
    <dbReference type="NCBI Taxonomy" id="1076179"/>
    <lineage>
        <taxon>unclassified sequences</taxon>
        <taxon>metagenomes</taxon>
        <taxon>ecological metagenomes</taxon>
    </lineage>
</organism>
<evidence type="ECO:0000259" key="1">
    <source>
        <dbReference type="PROSITE" id="PS50164"/>
    </source>
</evidence>
<gene>
    <name evidence="2" type="ORF">SDC9_74820</name>
</gene>
<dbReference type="Pfam" id="PF01541">
    <property type="entry name" value="GIY-YIG"/>
    <property type="match status" value="1"/>
</dbReference>
<evidence type="ECO:0000313" key="2">
    <source>
        <dbReference type="EMBL" id="MPM28299.1"/>
    </source>
</evidence>
<comment type="caution">
    <text evidence="2">The sequence shown here is derived from an EMBL/GenBank/DDBJ whole genome shotgun (WGS) entry which is preliminary data.</text>
</comment>
<dbReference type="CDD" id="cd10456">
    <property type="entry name" value="GIY-YIG_UPF0213"/>
    <property type="match status" value="1"/>
</dbReference>
<protein>
    <recommendedName>
        <fullName evidence="1">GIY-YIG domain-containing protein</fullName>
    </recommendedName>
</protein>
<reference evidence="2" key="1">
    <citation type="submission" date="2019-08" db="EMBL/GenBank/DDBJ databases">
        <authorList>
            <person name="Kucharzyk K."/>
            <person name="Murdoch R.W."/>
            <person name="Higgins S."/>
            <person name="Loffler F."/>
        </authorList>
    </citation>
    <scope>NUCLEOTIDE SEQUENCE</scope>
</reference>